<reference evidence="2" key="1">
    <citation type="submission" date="2020-08" db="EMBL/GenBank/DDBJ databases">
        <title>Genome public.</title>
        <authorList>
            <person name="Liu C."/>
            <person name="Sun Q."/>
        </authorList>
    </citation>
    <scope>NUCLEOTIDE SEQUENCE</scope>
    <source>
        <strain evidence="2">NSJ-52</strain>
    </source>
</reference>
<proteinExistence type="predicted"/>
<dbReference type="Gene3D" id="2.60.120.260">
    <property type="entry name" value="Galactose-binding domain-like"/>
    <property type="match status" value="1"/>
</dbReference>
<dbReference type="Proteomes" id="UP000607645">
    <property type="component" value="Unassembled WGS sequence"/>
</dbReference>
<dbReference type="GO" id="GO:0005509">
    <property type="term" value="F:calcium ion binding"/>
    <property type="evidence" value="ECO:0007669"/>
    <property type="project" value="InterPro"/>
</dbReference>
<dbReference type="InterPro" id="IPR015919">
    <property type="entry name" value="Cadherin-like_sf"/>
</dbReference>
<organism evidence="2 3">
    <name type="scientific">Lawsonibacter faecis</name>
    <dbReference type="NCBI Taxonomy" id="2763052"/>
    <lineage>
        <taxon>Bacteria</taxon>
        <taxon>Bacillati</taxon>
        <taxon>Bacillota</taxon>
        <taxon>Clostridia</taxon>
        <taxon>Eubacteriales</taxon>
        <taxon>Oscillospiraceae</taxon>
        <taxon>Lawsonibacter</taxon>
    </lineage>
</organism>
<dbReference type="PROSITE" id="PS51257">
    <property type="entry name" value="PROKAR_LIPOPROTEIN"/>
    <property type="match status" value="1"/>
</dbReference>
<comment type="caution">
    <text evidence="2">The sequence shown here is derived from an EMBL/GenBank/DDBJ whole genome shotgun (WGS) entry which is preliminary data.</text>
</comment>
<name>A0A8J6MEV9_9FIRM</name>
<dbReference type="Gene3D" id="2.60.40.10">
    <property type="entry name" value="Immunoglobulins"/>
    <property type="match status" value="3"/>
</dbReference>
<keyword evidence="3" id="KW-1185">Reference proteome</keyword>
<keyword evidence="1" id="KW-0732">Signal</keyword>
<feature type="signal peptide" evidence="1">
    <location>
        <begin position="1"/>
        <end position="28"/>
    </location>
</feature>
<dbReference type="SUPFAM" id="SSF49313">
    <property type="entry name" value="Cadherin-like"/>
    <property type="match status" value="1"/>
</dbReference>
<gene>
    <name evidence="2" type="ORF">H8S62_17230</name>
</gene>
<evidence type="ECO:0000313" key="3">
    <source>
        <dbReference type="Proteomes" id="UP000607645"/>
    </source>
</evidence>
<dbReference type="EMBL" id="JACOPQ010000021">
    <property type="protein sequence ID" value="MBC5738756.1"/>
    <property type="molecule type" value="Genomic_DNA"/>
</dbReference>
<dbReference type="GO" id="GO:0016020">
    <property type="term" value="C:membrane"/>
    <property type="evidence" value="ECO:0007669"/>
    <property type="project" value="InterPro"/>
</dbReference>
<dbReference type="AlphaFoldDB" id="A0A8J6MEV9"/>
<sequence length="476" mass="49183">MKPKRAAALAAACLILCAALSGCSSVLPFEGSDLESGKVGIAYEASIATGTKDMYYDLDYDSVLPAGLILYDDGAIRGVPKESGVFPFKAVMIDLNDREYYADFTLDIAAGEISYSGGTLADGTAGEPYSQSVATATGMTDIVYTVKEGTRLPAGLSLSEDGVLSGIPAEAGAASVTVAAAAGGCESVEAAFTFTLTQGEQRTEDLGRIVFEDFTLPDGLVGREYSESVRTAYGVAGITYSFRFPSGQGLPAGLKSDKELGLVSGTPADSTTGPITFKVTASAEGCESVTANVTLTVCDPEVKTTRFETEYVDSVPTLSGAGYSSAPSGRGMIQSMPGMSNGYALGYLNKPETVTFHINSAAAASAALVLGLGSEVGDFTYDPSMFSITVNGSEVDYGAISVKQTGSSEGDYESRACTVSPAVDLIEGENVISFSIKESPKATGTFSAVGCLFDYIELTGAGCDLSWRPRTANITA</sequence>
<dbReference type="InterPro" id="IPR013783">
    <property type="entry name" value="Ig-like_fold"/>
</dbReference>
<dbReference type="Pfam" id="PF05345">
    <property type="entry name" value="He_PIG"/>
    <property type="match status" value="2"/>
</dbReference>
<dbReference type="RefSeq" id="WP_186920384.1">
    <property type="nucleotide sequence ID" value="NZ_JACOPQ010000021.1"/>
</dbReference>
<evidence type="ECO:0000256" key="1">
    <source>
        <dbReference type="SAM" id="SignalP"/>
    </source>
</evidence>
<accession>A0A8J6MEV9</accession>
<feature type="chain" id="PRO_5035318022" evidence="1">
    <location>
        <begin position="29"/>
        <end position="476"/>
    </location>
</feature>
<protein>
    <submittedName>
        <fullName evidence="2">Putative Ig domain-containing protein</fullName>
    </submittedName>
</protein>
<evidence type="ECO:0000313" key="2">
    <source>
        <dbReference type="EMBL" id="MBC5738756.1"/>
    </source>
</evidence>